<proteinExistence type="predicted"/>
<protein>
    <submittedName>
        <fullName evidence="2">Uncharacterized protein</fullName>
    </submittedName>
</protein>
<sequence>MSHVQLQAAPSMVQLVKDGPFNPRDSDDALAGSARNAQRWDQDGRAVPVDESGVYTQYDPYAVPSTEPSHRRTPSQPRPRYYQESTGGTYHTAYEGR</sequence>
<keyword evidence="3" id="KW-1185">Reference proteome</keyword>
<name>A0A0K6FUR8_9AGAM</name>
<accession>A0A0K6FUR8</accession>
<dbReference type="AlphaFoldDB" id="A0A0K6FUR8"/>
<organism evidence="2 3">
    <name type="scientific">Rhizoctonia solani</name>
    <dbReference type="NCBI Taxonomy" id="456999"/>
    <lineage>
        <taxon>Eukaryota</taxon>
        <taxon>Fungi</taxon>
        <taxon>Dikarya</taxon>
        <taxon>Basidiomycota</taxon>
        <taxon>Agaricomycotina</taxon>
        <taxon>Agaricomycetes</taxon>
        <taxon>Cantharellales</taxon>
        <taxon>Ceratobasidiaceae</taxon>
        <taxon>Rhizoctonia</taxon>
    </lineage>
</organism>
<dbReference type="Proteomes" id="UP000044841">
    <property type="component" value="Unassembled WGS sequence"/>
</dbReference>
<evidence type="ECO:0000313" key="2">
    <source>
        <dbReference type="EMBL" id="CUA69908.1"/>
    </source>
</evidence>
<dbReference type="EMBL" id="CYGV01001004">
    <property type="protein sequence ID" value="CUA69908.1"/>
    <property type="molecule type" value="Genomic_DNA"/>
</dbReference>
<evidence type="ECO:0000256" key="1">
    <source>
        <dbReference type="SAM" id="MobiDB-lite"/>
    </source>
</evidence>
<reference evidence="2 3" key="1">
    <citation type="submission" date="2015-07" db="EMBL/GenBank/DDBJ databases">
        <authorList>
            <person name="Noorani M."/>
        </authorList>
    </citation>
    <scope>NUCLEOTIDE SEQUENCE [LARGE SCALE GENOMIC DNA]</scope>
    <source>
        <strain evidence="2">BBA 69670</strain>
    </source>
</reference>
<gene>
    <name evidence="2" type="ORF">RSOLAG22IIIB_14146</name>
</gene>
<feature type="region of interest" description="Disordered" evidence="1">
    <location>
        <begin position="16"/>
        <end position="97"/>
    </location>
</feature>
<evidence type="ECO:0000313" key="3">
    <source>
        <dbReference type="Proteomes" id="UP000044841"/>
    </source>
</evidence>